<feature type="transmembrane region" description="Helical" evidence="1">
    <location>
        <begin position="287"/>
        <end position="310"/>
    </location>
</feature>
<gene>
    <name evidence="2" type="ORF">HQ945_05080</name>
</gene>
<accession>A0A849VR96</accession>
<keyword evidence="1" id="KW-1133">Transmembrane helix</keyword>
<feature type="transmembrane region" description="Helical" evidence="1">
    <location>
        <begin position="377"/>
        <end position="400"/>
    </location>
</feature>
<evidence type="ECO:0000313" key="3">
    <source>
        <dbReference type="Proteomes" id="UP000550508"/>
    </source>
</evidence>
<dbReference type="Proteomes" id="UP000550508">
    <property type="component" value="Unassembled WGS sequence"/>
</dbReference>
<feature type="transmembrane region" description="Helical" evidence="1">
    <location>
        <begin position="106"/>
        <end position="126"/>
    </location>
</feature>
<protein>
    <recommendedName>
        <fullName evidence="4">Glycosyltransferase RgtA/B/C/D-like domain-containing protein</fullName>
    </recommendedName>
</protein>
<evidence type="ECO:0000313" key="2">
    <source>
        <dbReference type="EMBL" id="NTS30620.1"/>
    </source>
</evidence>
<evidence type="ECO:0000256" key="1">
    <source>
        <dbReference type="SAM" id="Phobius"/>
    </source>
</evidence>
<feature type="transmembrane region" description="Helical" evidence="1">
    <location>
        <begin position="12"/>
        <end position="30"/>
    </location>
</feature>
<evidence type="ECO:0008006" key="4">
    <source>
        <dbReference type="Google" id="ProtNLM"/>
    </source>
</evidence>
<feature type="transmembrane region" description="Helical" evidence="1">
    <location>
        <begin position="256"/>
        <end position="275"/>
    </location>
</feature>
<feature type="transmembrane region" description="Helical" evidence="1">
    <location>
        <begin position="75"/>
        <end position="94"/>
    </location>
</feature>
<feature type="transmembrane region" description="Helical" evidence="1">
    <location>
        <begin position="412"/>
        <end position="431"/>
    </location>
</feature>
<reference evidence="2 3" key="1">
    <citation type="submission" date="2020-05" db="EMBL/GenBank/DDBJ databases">
        <authorList>
            <person name="Kim M.K."/>
        </authorList>
    </citation>
    <scope>NUCLEOTIDE SEQUENCE [LARGE SCALE GENOMIC DNA]</scope>
    <source>
        <strain evidence="2 3">BT25</strain>
    </source>
</reference>
<dbReference type="EMBL" id="JABUMX010000001">
    <property type="protein sequence ID" value="NTS30620.1"/>
    <property type="molecule type" value="Genomic_DNA"/>
</dbReference>
<feature type="transmembrane region" description="Helical" evidence="1">
    <location>
        <begin position="460"/>
        <end position="478"/>
    </location>
</feature>
<feature type="transmembrane region" description="Helical" evidence="1">
    <location>
        <begin position="335"/>
        <end position="356"/>
    </location>
</feature>
<feature type="transmembrane region" description="Helical" evidence="1">
    <location>
        <begin position="202"/>
        <end position="220"/>
    </location>
</feature>
<feature type="transmembrane region" description="Helical" evidence="1">
    <location>
        <begin position="42"/>
        <end position="63"/>
    </location>
</feature>
<dbReference type="AlphaFoldDB" id="A0A849VR96"/>
<feature type="transmembrane region" description="Helical" evidence="1">
    <location>
        <begin position="438"/>
        <end position="454"/>
    </location>
</feature>
<name>A0A849VR96_9HYPH</name>
<comment type="caution">
    <text evidence="2">The sequence shown here is derived from an EMBL/GenBank/DDBJ whole genome shotgun (WGS) entry which is preliminary data.</text>
</comment>
<keyword evidence="1" id="KW-0472">Membrane</keyword>
<sequence>MATNREALELAIYAILGASLAILPFILMWRQTETQPWFGNRTLMRWQGAIGVSLSLLFFATLFEPDTYVLRNTMVSPVRLLVVGIFWALFLMIFAGHCKLRREQSYLCWIVAAMFLVAAIILNFSSGPYTADADAPLHTMYFESMWYHWGAYIASAKSLASGLAIYRDFPSQYGLGPSIFIAAASGLGWVAGMFIVVGVLQLVYWVSISVIGLVIANRAVGYNPMVWISVLLVTITTCFLWAGSPTFANFFPSLGGARYFPAALLSAAIILLDLSRDNYAEKRGWRLHILWGLGAVWSVESLFIVSFIWWPQYLLLKTPNNASKGEIVRNLGRSMLILAVVAIVTFAVFLAGYYAIYKVLPDIQMFLAFASNVPGSLPVNIVGPALLITFSLVLSLYALGSLYRTSGINRDFRTLFCVMLLSYGAMVYYIGRSHDSNILSLFPYHGLIWIFLVLNETSKFIRTAAASLLALSLSWICVAQHASPINRFDTLLTFNGTQLDSVIENYYEEPVSTDRGRAIDFITSKYGEGITAFDIYANIVLTSPQKEWTSYNNATTYAGLPSEVQKLAVHRARLQLNRQGWVIIPSISPPMSLAYVQDLFAADYEVDQKLAFDTYTAYRFVPKR</sequence>
<keyword evidence="1" id="KW-0812">Transmembrane</keyword>
<feature type="transmembrane region" description="Helical" evidence="1">
    <location>
        <begin position="225"/>
        <end position="244"/>
    </location>
</feature>
<organism evidence="2 3">
    <name type="scientific">Phyllobacterium pellucidum</name>
    <dbReference type="NCBI Taxonomy" id="2740464"/>
    <lineage>
        <taxon>Bacteria</taxon>
        <taxon>Pseudomonadati</taxon>
        <taxon>Pseudomonadota</taxon>
        <taxon>Alphaproteobacteria</taxon>
        <taxon>Hyphomicrobiales</taxon>
        <taxon>Phyllobacteriaceae</taxon>
        <taxon>Phyllobacterium</taxon>
    </lineage>
</organism>
<feature type="transmembrane region" description="Helical" evidence="1">
    <location>
        <begin position="146"/>
        <end position="166"/>
    </location>
</feature>
<feature type="transmembrane region" description="Helical" evidence="1">
    <location>
        <begin position="178"/>
        <end position="196"/>
    </location>
</feature>
<dbReference type="RefSeq" id="WP_113279777.1">
    <property type="nucleotide sequence ID" value="NZ_JABUMX010000001.1"/>
</dbReference>
<keyword evidence="3" id="KW-1185">Reference proteome</keyword>
<proteinExistence type="predicted"/>